<dbReference type="OrthoDB" id="9992747at2759"/>
<comment type="caution">
    <text evidence="6">The sequence shown here is derived from an EMBL/GenBank/DDBJ whole genome shotgun (WGS) entry which is preliminary data.</text>
</comment>
<keyword evidence="2" id="KW-0479">Metal-binding</keyword>
<proteinExistence type="inferred from homology"/>
<evidence type="ECO:0000256" key="3">
    <source>
        <dbReference type="ARBA" id="ARBA00022801"/>
    </source>
</evidence>
<dbReference type="PROSITE" id="PS01053">
    <property type="entry name" value="ARGINASE_1"/>
    <property type="match status" value="1"/>
</dbReference>
<dbReference type="Pfam" id="PF00491">
    <property type="entry name" value="Arginase"/>
    <property type="match status" value="1"/>
</dbReference>
<sequence>MFAFKRALQHGFSKNFVRQCSSKLNQPLSADTMAFPGGIATFMRLPYQKSAKGLDVGIIGIPIDIGTSNRPGTRFGPRQIRTESSLLRPCSASTGDEPFTALQVADLGDIPFTLYDIVQAVADIKDFMLKVLEQNCIPVTIGGDHTISYPILQAMKEKHGPVGLVHIDAHADVSDSTMDCKVSHETPFRRAFDEGAIDPKRVVQIGLRGTTYTPKDYQWGADEGFKVILAQDCWHTSMNPIMEDIRKQLGDGPVYMSLDIDSLDPCYAPGTGTPEIGGLTSIQVIEIIRGLQGLQLVGGDVVEVSPPYDLSGNTSLTAANLVFEFLTILARNKTGLGTQHSRKTNENNNVNKSEKEKSQGNGDTSQKAEDSPNI</sequence>
<dbReference type="AlphaFoldDB" id="A0A8X6F3H2"/>
<organism evidence="6 7">
    <name type="scientific">Trichonephila clavata</name>
    <name type="common">Joro spider</name>
    <name type="synonym">Nephila clavata</name>
    <dbReference type="NCBI Taxonomy" id="2740835"/>
    <lineage>
        <taxon>Eukaryota</taxon>
        <taxon>Metazoa</taxon>
        <taxon>Ecdysozoa</taxon>
        <taxon>Arthropoda</taxon>
        <taxon>Chelicerata</taxon>
        <taxon>Arachnida</taxon>
        <taxon>Araneae</taxon>
        <taxon>Araneomorphae</taxon>
        <taxon>Entelegynae</taxon>
        <taxon>Araneoidea</taxon>
        <taxon>Nephilidae</taxon>
        <taxon>Trichonephila</taxon>
    </lineage>
</organism>
<dbReference type="InterPro" id="IPR020855">
    <property type="entry name" value="Ureohydrolase_Mn_BS"/>
</dbReference>
<evidence type="ECO:0000313" key="7">
    <source>
        <dbReference type="Proteomes" id="UP000887116"/>
    </source>
</evidence>
<dbReference type="GO" id="GO:0008783">
    <property type="term" value="F:agmatinase activity"/>
    <property type="evidence" value="ECO:0007669"/>
    <property type="project" value="TreeGrafter"/>
</dbReference>
<dbReference type="PROSITE" id="PS51409">
    <property type="entry name" value="ARGINASE_2"/>
    <property type="match status" value="1"/>
</dbReference>
<protein>
    <submittedName>
        <fullName evidence="6">Agmatinase, mitochondrial</fullName>
    </submittedName>
</protein>
<dbReference type="SUPFAM" id="SSF52768">
    <property type="entry name" value="Arginase/deacetylase"/>
    <property type="match status" value="1"/>
</dbReference>
<evidence type="ECO:0000256" key="1">
    <source>
        <dbReference type="ARBA" id="ARBA00009227"/>
    </source>
</evidence>
<dbReference type="InterPro" id="IPR023696">
    <property type="entry name" value="Ureohydrolase_dom_sf"/>
</dbReference>
<dbReference type="GO" id="GO:0033389">
    <property type="term" value="P:putrescine biosynthetic process from arginine, via agmatine"/>
    <property type="evidence" value="ECO:0007669"/>
    <property type="project" value="TreeGrafter"/>
</dbReference>
<evidence type="ECO:0000256" key="5">
    <source>
        <dbReference type="SAM" id="MobiDB-lite"/>
    </source>
</evidence>
<dbReference type="NCBIfam" id="TIGR01230">
    <property type="entry name" value="agmatinase"/>
    <property type="match status" value="1"/>
</dbReference>
<dbReference type="GO" id="GO:0046872">
    <property type="term" value="F:metal ion binding"/>
    <property type="evidence" value="ECO:0007669"/>
    <property type="project" value="UniProtKB-KW"/>
</dbReference>
<accession>A0A8X6F3H2</accession>
<name>A0A8X6F3H2_TRICU</name>
<feature type="region of interest" description="Disordered" evidence="5">
    <location>
        <begin position="337"/>
        <end position="374"/>
    </location>
</feature>
<reference evidence="6" key="1">
    <citation type="submission" date="2020-07" db="EMBL/GenBank/DDBJ databases">
        <title>Multicomponent nature underlies the extraordinary mechanical properties of spider dragline silk.</title>
        <authorList>
            <person name="Kono N."/>
            <person name="Nakamura H."/>
            <person name="Mori M."/>
            <person name="Yoshida Y."/>
            <person name="Ohtoshi R."/>
            <person name="Malay A.D."/>
            <person name="Moran D.A.P."/>
            <person name="Tomita M."/>
            <person name="Numata K."/>
            <person name="Arakawa K."/>
        </authorList>
    </citation>
    <scope>NUCLEOTIDE SEQUENCE</scope>
</reference>
<dbReference type="InterPro" id="IPR006035">
    <property type="entry name" value="Ureohydrolase"/>
</dbReference>
<dbReference type="EMBL" id="BMAO01000932">
    <property type="protein sequence ID" value="GFQ70120.1"/>
    <property type="molecule type" value="Genomic_DNA"/>
</dbReference>
<evidence type="ECO:0000256" key="2">
    <source>
        <dbReference type="ARBA" id="ARBA00022723"/>
    </source>
</evidence>
<keyword evidence="3 4" id="KW-0378">Hydrolase</keyword>
<dbReference type="CDD" id="cd11592">
    <property type="entry name" value="Agmatinase_PAH"/>
    <property type="match status" value="1"/>
</dbReference>
<dbReference type="Proteomes" id="UP000887116">
    <property type="component" value="Unassembled WGS sequence"/>
</dbReference>
<dbReference type="PANTHER" id="PTHR11358:SF26">
    <property type="entry name" value="GUANIDINO ACID HYDROLASE, MITOCHONDRIAL"/>
    <property type="match status" value="1"/>
</dbReference>
<evidence type="ECO:0000313" key="6">
    <source>
        <dbReference type="EMBL" id="GFQ70120.1"/>
    </source>
</evidence>
<dbReference type="PRINTS" id="PR00116">
    <property type="entry name" value="ARGINASE"/>
</dbReference>
<dbReference type="InterPro" id="IPR005925">
    <property type="entry name" value="Agmatinase-rel"/>
</dbReference>
<dbReference type="Gene3D" id="3.40.800.10">
    <property type="entry name" value="Ureohydrolase domain"/>
    <property type="match status" value="1"/>
</dbReference>
<gene>
    <name evidence="6" type="primary">AGMAT</name>
    <name evidence="6" type="ORF">TNCT_193041</name>
</gene>
<evidence type="ECO:0000256" key="4">
    <source>
        <dbReference type="RuleBase" id="RU003684"/>
    </source>
</evidence>
<keyword evidence="7" id="KW-1185">Reference proteome</keyword>
<dbReference type="PANTHER" id="PTHR11358">
    <property type="entry name" value="ARGINASE/AGMATINASE"/>
    <property type="match status" value="1"/>
</dbReference>
<comment type="similarity">
    <text evidence="1">Belongs to the arginase family. Agmatinase subfamily.</text>
</comment>